<dbReference type="Proteomes" id="UP000828251">
    <property type="component" value="Unassembled WGS sequence"/>
</dbReference>
<organism evidence="1 2">
    <name type="scientific">Gossypium stocksii</name>
    <dbReference type="NCBI Taxonomy" id="47602"/>
    <lineage>
        <taxon>Eukaryota</taxon>
        <taxon>Viridiplantae</taxon>
        <taxon>Streptophyta</taxon>
        <taxon>Embryophyta</taxon>
        <taxon>Tracheophyta</taxon>
        <taxon>Spermatophyta</taxon>
        <taxon>Magnoliopsida</taxon>
        <taxon>eudicotyledons</taxon>
        <taxon>Gunneridae</taxon>
        <taxon>Pentapetalae</taxon>
        <taxon>rosids</taxon>
        <taxon>malvids</taxon>
        <taxon>Malvales</taxon>
        <taxon>Malvaceae</taxon>
        <taxon>Malvoideae</taxon>
        <taxon>Gossypium</taxon>
    </lineage>
</organism>
<name>A0A9D3ZF27_9ROSI</name>
<evidence type="ECO:0000313" key="2">
    <source>
        <dbReference type="Proteomes" id="UP000828251"/>
    </source>
</evidence>
<evidence type="ECO:0000313" key="1">
    <source>
        <dbReference type="EMBL" id="KAH1031280.1"/>
    </source>
</evidence>
<gene>
    <name evidence="1" type="ORF">J1N35_043454</name>
</gene>
<proteinExistence type="predicted"/>
<dbReference type="EMBL" id="JAIQCV010000013">
    <property type="protein sequence ID" value="KAH1031280.1"/>
    <property type="molecule type" value="Genomic_DNA"/>
</dbReference>
<sequence>MPIEMDRIEAPIISVTKLDMFLHRTPIPSDIQMENRIIDIKFGCYSRTNIESEIAMTFFIRVTLR</sequence>
<protein>
    <submittedName>
        <fullName evidence="1">Uncharacterized protein</fullName>
    </submittedName>
</protein>
<comment type="caution">
    <text evidence="1">The sequence shown here is derived from an EMBL/GenBank/DDBJ whole genome shotgun (WGS) entry which is preliminary data.</text>
</comment>
<feature type="non-terminal residue" evidence="1">
    <location>
        <position position="65"/>
    </location>
</feature>
<dbReference type="AlphaFoldDB" id="A0A9D3ZF27"/>
<accession>A0A9D3ZF27</accession>
<keyword evidence="2" id="KW-1185">Reference proteome</keyword>
<reference evidence="1 2" key="1">
    <citation type="journal article" date="2021" name="Plant Biotechnol. J.">
        <title>Multi-omics assisted identification of the key and species-specific regulatory components of drought-tolerant mechanisms in Gossypium stocksii.</title>
        <authorList>
            <person name="Yu D."/>
            <person name="Ke L."/>
            <person name="Zhang D."/>
            <person name="Wu Y."/>
            <person name="Sun Y."/>
            <person name="Mei J."/>
            <person name="Sun J."/>
            <person name="Sun Y."/>
        </authorList>
    </citation>
    <scope>NUCLEOTIDE SEQUENCE [LARGE SCALE GENOMIC DNA]</scope>
    <source>
        <strain evidence="2">cv. E1</strain>
        <tissue evidence="1">Leaf</tissue>
    </source>
</reference>